<dbReference type="InterPro" id="IPR042276">
    <property type="entry name" value="CapZ_alpha/beta_2"/>
</dbReference>
<dbReference type="EMBL" id="LR902347">
    <property type="protein sequence ID" value="CAD7250396.1"/>
    <property type="molecule type" value="Genomic_DNA"/>
</dbReference>
<evidence type="ECO:0000256" key="6">
    <source>
        <dbReference type="ARBA" id="ARBA00022827"/>
    </source>
</evidence>
<comment type="similarity">
    <text evidence="1">Belongs to the FAD-dependent oxidoreductase family.</text>
</comment>
<dbReference type="PANTHER" id="PTHR43557:SF4">
    <property type="entry name" value="APOPTOSIS-INDUCING FACTOR 1, MITOCHONDRIAL"/>
    <property type="match status" value="1"/>
</dbReference>
<dbReference type="Pfam" id="PF07992">
    <property type="entry name" value="Pyr_redox_2"/>
    <property type="match status" value="1"/>
</dbReference>
<dbReference type="GO" id="GO:0071949">
    <property type="term" value="F:FAD binding"/>
    <property type="evidence" value="ECO:0007669"/>
    <property type="project" value="TreeGrafter"/>
</dbReference>
<dbReference type="Gene3D" id="3.50.50.60">
    <property type="entry name" value="FAD/NAD(P)-binding domain"/>
    <property type="match status" value="2"/>
</dbReference>
<feature type="domain" description="Mon2/Sec7/BIG1-like HUS" evidence="13">
    <location>
        <begin position="987"/>
        <end position="1044"/>
    </location>
</feature>
<feature type="domain" description="Mon2/Sec7/BIG1-like dimerisation and cyclophilin-binding" evidence="15">
    <location>
        <begin position="727"/>
        <end position="897"/>
    </location>
</feature>
<feature type="domain" description="Mon2 C-terminal" evidence="14">
    <location>
        <begin position="1604"/>
        <end position="1836"/>
    </location>
</feature>
<dbReference type="InterPro" id="IPR036188">
    <property type="entry name" value="FAD/NAD-bd_sf"/>
</dbReference>
<accession>A0A7R9AAM8</accession>
<protein>
    <recommendedName>
        <fullName evidence="18">F-actin-capping protein subunit alpha</fullName>
    </recommendedName>
</protein>
<keyword evidence="9" id="KW-0009">Actin-binding</keyword>
<dbReference type="InterPro" id="IPR032629">
    <property type="entry name" value="DCB_dom"/>
</dbReference>
<sequence>MVRIVSDFILHSPPGEFNEVFNDVRILLNNDALLKEGASSAVAEYNRDQLIPVKVEDSDRDALITEHNDLGGGRFFDPRSKQSFRYDHLRKEASEFQNWSPDPKVESWRSSLEEQFTAYVQDHYKNGVCSVFGKSQGPLLSLTACIEDHQFQPKNYWNGRWRSVWTVSFTPGSGNDAVELVGLVRVQVHYYEDGNVQLVSSKEIKDSLVVSNETQTAREFVKLVEDAENEYQTGISENYQTMSETTFKALRRQLPVTRTKIDWNKIVSYSIGKELKRAAFASYKMGLFDFMTSKKSDKASRKSKPPDDGIPSRPTLEPPREYELPSKVPYLLIGGGTASFAAFRAIKSNDAKAKVLVVSEETEYPYMRPPLSKELWYSDDLDVGKHLRFKQWNGKERSVFFEQPEFFCRAEELMSKDNGGVALARGLKVVKLDVHKRKAYLSNGVEIEYDKCLIATGGTPKVLKPFAVAPDDVKRRFMTFRNVADFRYLDAVMKKVKSLTIIGGGFLGSELACALGKKGEKTKVQVTQIFPEKGNMGKVLPEYLCEWATKKVSAEGVTVMPNISVESAKMEKKKVVLKLSDGSEHQTDFVIIAVGLEPNTELAATSGLEIDESHGGYRVNAELEARSNLWVAGDASCFYDIKLGRRRVEHHDHAVVSGRLVGENMTGAHKPYWHQSMFWSDLGPEVGYEAIGIVDSSLPTVGIFAKSTSQDSPKASAVEANMGSTAADKVLEGIQTDLKNLSLETKRKYSHIREGSEEAVVTLRNWALGKSPLPSIASQLLYPLVQGCETKDPKVIRICISTMQKIILAKGIDYKGAQHLIDCLWLLMEAGLEDLKVLQTITLLVTSSPAVQKETLAKCLVLCFRLHFTKDATTNNTAAATVRQVMSHVFERVVAEDQENVKENPKDEESLDGDSEIDMEELKSPSGHPPTGLLPAAADAYVMFQDLVQLVNGESPYWMQGITEMTRTFGLELIESLLTDFPSIFFMVTQCEIFLSLIIKFLDPDKPPWQRSLALEVLHQMTIQPELLETFCRSYDMKAHATKICQDILTSLGAYTQSLFAAPQLIISTVSSQASPTMAQGVQNLNQGAGMIGGLPIGPGISPQPAFCFRGIWLPITSSWTAGQAKSIYLEMLDKAEPPSIPEGYGVTLAYQCVLDTVRSLGLIIQGESKVPQSSPGKLDEAPEAKVPKDEAREERKDMCTALLNSTWCGLLSALTLLLEASTEESVTENLLKALESYGSLCGKLGVNQARDAYLIAICRASLPPHYLLSVLNTQMPGMHMGSISGHRALQRHGSGGQDSGLGNNSMAGGENELRHQVVAVGPPLPTASLILGAHQGPVMLTSKNLQCMRAILSVAHCHGDVLGTGWHIILATLQHLVWILGLKPSTGGSLKASRGTAASDGNAVITTAVMADLPILSAMLSRLFETSKDLDEVALHHLIDALCKLSQESMDMALTNRDPSLFAVAKLLETGVVNLGRVESLWRPLTSHLLEVCQHPQTKLREWGVEAITCLVQKAIQHPYKPPLKENQKLQGMLLSPLQELSSYPHPDVRQKQLESLLHILHASGESLIFAWPTILSIIGSVHETHSEQLVRLAFQCLQLVVTDFLPAMPHFCLPLTVETAACFGRQTQELNISLTAIGLMWNISDYFFQNQEKLRDSLASDGKVFPEFPGVPNMPPFDKLWMCVYTQLGELCVDSRPAVRKSAGQTLFSTISAHGGLLQQSTWQAVLWEVLFPLLENVRTRSGVASSEKMETSGKLLIHHSRNTAQKQWAETQVLALSGVSRVFNTKRPTLQQIGDFPRAWALLLEYIEAAALNRNNEVSLAALKAFTEILNVHRSSLLGPDGTSDKTKGKSCWCTAWEVWLHIGTEATKPPSDEELKENSAKELFVPTQTYLTALMHIFPLLFSNIREEFKAGDLERLCAVMEGTLHVPVHGEQSAFILPFLTDAVLTPLQDAILQGMDLLLQESLSSKENKWSELLPLLHRQFLRFGMMACDIPLFGSLPTRPVTEIKGVSSEWVTMNQVPFGEKALTMELDVYKKTAQRPSVIQAHILESIIETLQVPLSRKYSCGSPSLWRLALNILLQSLKVGLPLAWKHSNDSEKIWELVPQVFEAFLFTPEPGHPDSGEGRTSQAGNSATDELLDCEVIEFIREEILPNADLTPKAFLILLKYPTKQSVMISFDYRQRTTEVQLVLKALCALLSSLRKAPPKKVSSGTWQQIIDVYPHLVDCIDIQEPRVSAALKDALKEFHHLLSPPQNALNNL</sequence>
<evidence type="ECO:0000259" key="14">
    <source>
        <dbReference type="Pfam" id="PF16206"/>
    </source>
</evidence>
<dbReference type="InterPro" id="IPR042489">
    <property type="entry name" value="CapZ_alpha_1"/>
</dbReference>
<keyword evidence="8" id="KW-0560">Oxidoreductase</keyword>
<feature type="region of interest" description="Disordered" evidence="10">
    <location>
        <begin position="296"/>
        <end position="321"/>
    </location>
</feature>
<dbReference type="PRINTS" id="PR00191">
    <property type="entry name" value="FACTINCAPA"/>
</dbReference>
<keyword evidence="7" id="KW-0653">Protein transport</keyword>
<dbReference type="GO" id="GO:0033108">
    <property type="term" value="P:mitochondrial respiratory chain complex assembly"/>
    <property type="evidence" value="ECO:0007669"/>
    <property type="project" value="TreeGrafter"/>
</dbReference>
<feature type="domain" description="FAD/NAD(P)-binding" evidence="11">
    <location>
        <begin position="331"/>
        <end position="657"/>
    </location>
</feature>
<reference evidence="16" key="1">
    <citation type="submission" date="2020-11" db="EMBL/GenBank/DDBJ databases">
        <authorList>
            <person name="Tran Van P."/>
        </authorList>
    </citation>
    <scope>NUCLEOTIDE SEQUENCE</scope>
</reference>
<dbReference type="GO" id="GO:0005739">
    <property type="term" value="C:mitochondrion"/>
    <property type="evidence" value="ECO:0007669"/>
    <property type="project" value="UniProtKB-SubCell"/>
</dbReference>
<feature type="region of interest" description="Disordered" evidence="10">
    <location>
        <begin position="1170"/>
        <end position="1193"/>
    </location>
</feature>
<dbReference type="SMART" id="SM01353">
    <property type="entry name" value="AIF_C"/>
    <property type="match status" value="1"/>
</dbReference>
<evidence type="ECO:0000256" key="4">
    <source>
        <dbReference type="ARBA" id="ARBA00022467"/>
    </source>
</evidence>
<dbReference type="InterPro" id="IPR032691">
    <property type="entry name" value="Mon2/Sec7/BIG1-like_HUS"/>
</dbReference>
<dbReference type="GO" id="GO:0015031">
    <property type="term" value="P:protein transport"/>
    <property type="evidence" value="ECO:0007669"/>
    <property type="project" value="UniProtKB-KW"/>
</dbReference>
<dbReference type="PROSITE" id="PS00748">
    <property type="entry name" value="F_ACTIN_CAPPING_A_1"/>
    <property type="match status" value="1"/>
</dbReference>
<evidence type="ECO:0000256" key="10">
    <source>
        <dbReference type="SAM" id="MobiDB-lite"/>
    </source>
</evidence>
<evidence type="ECO:0000256" key="9">
    <source>
        <dbReference type="ARBA" id="ARBA00023203"/>
    </source>
</evidence>
<keyword evidence="17" id="KW-1185">Reference proteome</keyword>
<feature type="domain" description="Mon2 C-terminal" evidence="14">
    <location>
        <begin position="2185"/>
        <end position="2257"/>
    </location>
</feature>
<dbReference type="InterPro" id="IPR023753">
    <property type="entry name" value="FAD/NAD-binding_dom"/>
</dbReference>
<feature type="domain" description="Mon2 C-terminal" evidence="14">
    <location>
        <begin position="1853"/>
        <end position="2168"/>
    </location>
</feature>
<keyword evidence="5" id="KW-0285">Flavoprotein</keyword>
<dbReference type="PANTHER" id="PTHR43557">
    <property type="entry name" value="APOPTOSIS-INDUCING FACTOR 1"/>
    <property type="match status" value="1"/>
</dbReference>
<evidence type="ECO:0000256" key="2">
    <source>
        <dbReference type="ARBA" id="ARBA00010479"/>
    </source>
</evidence>
<evidence type="ECO:0000256" key="8">
    <source>
        <dbReference type="ARBA" id="ARBA00023002"/>
    </source>
</evidence>
<dbReference type="Pfam" id="PF09324">
    <property type="entry name" value="Sec7-like_HDS"/>
    <property type="match status" value="1"/>
</dbReference>
<organism evidence="16">
    <name type="scientific">Darwinula stevensoni</name>
    <dbReference type="NCBI Taxonomy" id="69355"/>
    <lineage>
        <taxon>Eukaryota</taxon>
        <taxon>Metazoa</taxon>
        <taxon>Ecdysozoa</taxon>
        <taxon>Arthropoda</taxon>
        <taxon>Crustacea</taxon>
        <taxon>Oligostraca</taxon>
        <taxon>Ostracoda</taxon>
        <taxon>Podocopa</taxon>
        <taxon>Podocopida</taxon>
        <taxon>Darwinulocopina</taxon>
        <taxon>Darwinuloidea</taxon>
        <taxon>Darwinulidae</taxon>
        <taxon>Darwinula</taxon>
    </lineage>
</organism>
<feature type="domain" description="Mon2/Sec7/BIG1-like HDS" evidence="12">
    <location>
        <begin position="1524"/>
        <end position="1600"/>
    </location>
</feature>
<dbReference type="OrthoDB" id="294853at2759"/>
<dbReference type="Gene3D" id="3.30.390.30">
    <property type="match status" value="1"/>
</dbReference>
<dbReference type="GO" id="GO:0003779">
    <property type="term" value="F:actin binding"/>
    <property type="evidence" value="ECO:0007669"/>
    <property type="project" value="UniProtKB-KW"/>
</dbReference>
<feature type="compositionally biased region" description="Acidic residues" evidence="10">
    <location>
        <begin position="909"/>
        <end position="919"/>
    </location>
</feature>
<dbReference type="GO" id="GO:0016174">
    <property type="term" value="F:NAD(P)H oxidase H2O2-forming activity"/>
    <property type="evidence" value="ECO:0007669"/>
    <property type="project" value="TreeGrafter"/>
</dbReference>
<evidence type="ECO:0000259" key="13">
    <source>
        <dbReference type="Pfam" id="PF12783"/>
    </source>
</evidence>
<evidence type="ECO:0000256" key="7">
    <source>
        <dbReference type="ARBA" id="ARBA00022927"/>
    </source>
</evidence>
<dbReference type="InterPro" id="IPR011989">
    <property type="entry name" value="ARM-like"/>
</dbReference>
<dbReference type="InterPro" id="IPR015403">
    <property type="entry name" value="Mon2/Sec7/BIG1-like_HDS"/>
</dbReference>
<dbReference type="InterPro" id="IPR017865">
    <property type="entry name" value="F-actin_cap_asu_CS"/>
</dbReference>
<proteinExistence type="inferred from homology"/>
<evidence type="ECO:0000313" key="16">
    <source>
        <dbReference type="EMBL" id="CAD7250396.1"/>
    </source>
</evidence>
<dbReference type="GO" id="GO:0046983">
    <property type="term" value="F:protein dimerization activity"/>
    <property type="evidence" value="ECO:0007669"/>
    <property type="project" value="InterPro"/>
</dbReference>
<evidence type="ECO:0000256" key="3">
    <source>
        <dbReference type="ARBA" id="ARBA00022448"/>
    </source>
</evidence>
<dbReference type="Gene3D" id="1.25.10.10">
    <property type="entry name" value="Leucine-rich Repeat Variant"/>
    <property type="match status" value="1"/>
</dbReference>
<dbReference type="FunFam" id="3.90.1150.210:FF:000003">
    <property type="entry name" value="F-actin-capping protein subunit alpha"/>
    <property type="match status" value="1"/>
</dbReference>
<evidence type="ECO:0000256" key="1">
    <source>
        <dbReference type="ARBA" id="ARBA00006442"/>
    </source>
</evidence>
<dbReference type="SUPFAM" id="SSF48371">
    <property type="entry name" value="ARM repeat"/>
    <property type="match status" value="2"/>
</dbReference>
<dbReference type="InterPro" id="IPR002189">
    <property type="entry name" value="CapZ_alpha"/>
</dbReference>
<dbReference type="InterPro" id="IPR016024">
    <property type="entry name" value="ARM-type_fold"/>
</dbReference>
<dbReference type="Pfam" id="PF12783">
    <property type="entry name" value="Sec7-like_HUS"/>
    <property type="match status" value="1"/>
</dbReference>
<dbReference type="Gene3D" id="3.90.1150.210">
    <property type="entry name" value="F-actin capping protein, beta subunit"/>
    <property type="match status" value="1"/>
</dbReference>
<dbReference type="GO" id="GO:0006915">
    <property type="term" value="P:apoptotic process"/>
    <property type="evidence" value="ECO:0007669"/>
    <property type="project" value="UniProtKB-KW"/>
</dbReference>
<keyword evidence="3" id="KW-0813">Transport</keyword>
<dbReference type="SUPFAM" id="SSF55424">
    <property type="entry name" value="FAD/NAD-linked reductases, dimerisation (C-terminal) domain"/>
    <property type="match status" value="1"/>
</dbReference>
<keyword evidence="6" id="KW-0274">FAD</keyword>
<dbReference type="GO" id="GO:0051016">
    <property type="term" value="P:barbed-end actin filament capping"/>
    <property type="evidence" value="ECO:0007669"/>
    <property type="project" value="InterPro"/>
</dbReference>
<dbReference type="InterPro" id="IPR032817">
    <property type="entry name" value="Mon2_C"/>
</dbReference>
<evidence type="ECO:0000256" key="5">
    <source>
        <dbReference type="ARBA" id="ARBA00022630"/>
    </source>
</evidence>
<dbReference type="SUPFAM" id="SSF90096">
    <property type="entry name" value="Subunits of heterodimeric actin filament capping protein Capz"/>
    <property type="match status" value="1"/>
</dbReference>
<feature type="region of interest" description="Disordered" evidence="10">
    <location>
        <begin position="897"/>
        <end position="930"/>
    </location>
</feature>
<dbReference type="Pfam" id="PF01267">
    <property type="entry name" value="F-actin_cap_A"/>
    <property type="match status" value="1"/>
</dbReference>
<dbReference type="InterPro" id="IPR037282">
    <property type="entry name" value="CapZ_alpha/beta"/>
</dbReference>
<feature type="compositionally biased region" description="Basic and acidic residues" evidence="10">
    <location>
        <begin position="296"/>
        <end position="307"/>
    </location>
</feature>
<dbReference type="InterPro" id="IPR016156">
    <property type="entry name" value="FAD/NAD-linked_Rdtase_dimer_sf"/>
</dbReference>
<dbReference type="InterPro" id="IPR050446">
    <property type="entry name" value="FAD-oxidoreductase/Apoptosis"/>
</dbReference>
<gene>
    <name evidence="16" type="ORF">DSTB1V02_LOCUS10172</name>
</gene>
<feature type="compositionally biased region" description="Basic and acidic residues" evidence="10">
    <location>
        <begin position="897"/>
        <end position="908"/>
    </location>
</feature>
<dbReference type="SUPFAM" id="SSF51905">
    <property type="entry name" value="FAD/NAD(P)-binding domain"/>
    <property type="match status" value="2"/>
</dbReference>
<dbReference type="Pfam" id="PF16213">
    <property type="entry name" value="DCB"/>
    <property type="match status" value="1"/>
</dbReference>
<dbReference type="Gene3D" id="3.30.1140.60">
    <property type="entry name" value="F-actin capping protein, alpha subunit"/>
    <property type="match status" value="1"/>
</dbReference>
<dbReference type="Pfam" id="PF16206">
    <property type="entry name" value="Mon2_C"/>
    <property type="match status" value="3"/>
</dbReference>
<feature type="compositionally biased region" description="Basic and acidic residues" evidence="10">
    <location>
        <begin position="1178"/>
        <end position="1193"/>
    </location>
</feature>
<dbReference type="EMBL" id="CAJPEV010002830">
    <property type="protein sequence ID" value="CAG0898169.1"/>
    <property type="molecule type" value="Genomic_DNA"/>
</dbReference>
<evidence type="ECO:0000313" key="17">
    <source>
        <dbReference type="Proteomes" id="UP000677054"/>
    </source>
</evidence>
<evidence type="ECO:0000259" key="15">
    <source>
        <dbReference type="Pfam" id="PF16213"/>
    </source>
</evidence>
<name>A0A7R9AAM8_9CRUS</name>
<dbReference type="PROSITE" id="PS00749">
    <property type="entry name" value="F_ACTIN_CAPPING_A_2"/>
    <property type="match status" value="1"/>
</dbReference>
<dbReference type="Proteomes" id="UP000677054">
    <property type="component" value="Unassembled WGS sequence"/>
</dbReference>
<evidence type="ECO:0000259" key="12">
    <source>
        <dbReference type="Pfam" id="PF09324"/>
    </source>
</evidence>
<dbReference type="GO" id="GO:0008290">
    <property type="term" value="C:F-actin capping protein complex"/>
    <property type="evidence" value="ECO:0007669"/>
    <property type="project" value="InterPro"/>
</dbReference>
<evidence type="ECO:0008006" key="18">
    <source>
        <dbReference type="Google" id="ProtNLM"/>
    </source>
</evidence>
<evidence type="ECO:0000259" key="11">
    <source>
        <dbReference type="Pfam" id="PF07992"/>
    </source>
</evidence>
<comment type="similarity">
    <text evidence="2">Belongs to the F-actin-capping protein alpha subunit family.</text>
</comment>
<keyword evidence="4" id="KW-0117">Actin capping</keyword>